<dbReference type="RefSeq" id="WP_017749886.1">
    <property type="nucleotide sequence ID" value="NZ_KQ976354.1"/>
</dbReference>
<evidence type="ECO:0000259" key="1">
    <source>
        <dbReference type="Pfam" id="PF24869"/>
    </source>
</evidence>
<sequence length="97" mass="11124">MNNSIGKRLEKYTTKRPQEVLLVTVEIAGEQDQIAIFKGFSSSLMRPTAFDPDIPVIPDEAKIIKIDRVASPYNPEAPRYIQQDISWENMQKIMNDE</sequence>
<accession>A0A139X590</accession>
<dbReference type="Proteomes" id="UP000076925">
    <property type="component" value="Unassembled WGS sequence"/>
</dbReference>
<dbReference type="AlphaFoldDB" id="A0A139X590"/>
<feature type="domain" description="DUF7734" evidence="1">
    <location>
        <begin position="7"/>
        <end position="93"/>
    </location>
</feature>
<gene>
    <name evidence="2" type="ORF">WA1_28330</name>
</gene>
<evidence type="ECO:0000313" key="3">
    <source>
        <dbReference type="Proteomes" id="UP000076925"/>
    </source>
</evidence>
<dbReference type="STRING" id="128403.WA1_28330"/>
<evidence type="ECO:0000313" key="2">
    <source>
        <dbReference type="EMBL" id="KYC39879.1"/>
    </source>
</evidence>
<dbReference type="InterPro" id="IPR056636">
    <property type="entry name" value="DUF7734"/>
</dbReference>
<organism evidence="2 3">
    <name type="scientific">Scytonema hofmannii PCC 7110</name>
    <dbReference type="NCBI Taxonomy" id="128403"/>
    <lineage>
        <taxon>Bacteria</taxon>
        <taxon>Bacillati</taxon>
        <taxon>Cyanobacteriota</taxon>
        <taxon>Cyanophyceae</taxon>
        <taxon>Nostocales</taxon>
        <taxon>Scytonemataceae</taxon>
        <taxon>Scytonema</taxon>
    </lineage>
</organism>
<protein>
    <recommendedName>
        <fullName evidence="1">DUF7734 domain-containing protein</fullName>
    </recommendedName>
</protein>
<dbReference type="PANTHER" id="PTHR36729">
    <property type="entry name" value="EXPRESSED PROTEIN"/>
    <property type="match status" value="1"/>
</dbReference>
<dbReference type="EMBL" id="ANNX02000031">
    <property type="protein sequence ID" value="KYC39879.1"/>
    <property type="molecule type" value="Genomic_DNA"/>
</dbReference>
<reference evidence="2 3" key="1">
    <citation type="journal article" date="2013" name="Genome Biol. Evol.">
        <title>Genomes of Stigonematalean cyanobacteria (subsection V) and the evolution of oxygenic photosynthesis from prokaryotes to plastids.</title>
        <authorList>
            <person name="Dagan T."/>
            <person name="Roettger M."/>
            <person name="Stucken K."/>
            <person name="Landan G."/>
            <person name="Koch R."/>
            <person name="Major P."/>
            <person name="Gould S.B."/>
            <person name="Goremykin V.V."/>
            <person name="Rippka R."/>
            <person name="Tandeau de Marsac N."/>
            <person name="Gugger M."/>
            <person name="Lockhart P.J."/>
            <person name="Allen J.F."/>
            <person name="Brune I."/>
            <person name="Maus I."/>
            <person name="Puhler A."/>
            <person name="Martin W.F."/>
        </authorList>
    </citation>
    <scope>NUCLEOTIDE SEQUENCE [LARGE SCALE GENOMIC DNA]</scope>
    <source>
        <strain evidence="2 3">PCC 7110</strain>
    </source>
</reference>
<dbReference type="OrthoDB" id="463229at2"/>
<name>A0A139X590_9CYAN</name>
<dbReference type="PANTHER" id="PTHR36729:SF2">
    <property type="entry name" value="EXPRESSED PROTEIN"/>
    <property type="match status" value="1"/>
</dbReference>
<keyword evidence="3" id="KW-1185">Reference proteome</keyword>
<proteinExistence type="predicted"/>
<dbReference type="Pfam" id="PF24869">
    <property type="entry name" value="DUF7734"/>
    <property type="match status" value="1"/>
</dbReference>
<comment type="caution">
    <text evidence="2">The sequence shown here is derived from an EMBL/GenBank/DDBJ whole genome shotgun (WGS) entry which is preliminary data.</text>
</comment>